<dbReference type="InterPro" id="IPR011990">
    <property type="entry name" value="TPR-like_helical_dom_sf"/>
</dbReference>
<keyword evidence="4" id="KW-0378">Hydrolase</keyword>
<accession>A0A1S7LNI2</accession>
<dbReference type="GO" id="GO:0004222">
    <property type="term" value="F:metalloendopeptidase activity"/>
    <property type="evidence" value="ECO:0007669"/>
    <property type="project" value="InterPro"/>
</dbReference>
<dbReference type="GO" id="GO:0046872">
    <property type="term" value="F:metal ion binding"/>
    <property type="evidence" value="ECO:0007669"/>
    <property type="project" value="UniProtKB-KW"/>
</dbReference>
<name>A0A1S7LNI2_MAGMO</name>
<keyword evidence="3" id="KW-0479">Metal-binding</keyword>
<evidence type="ECO:0000256" key="4">
    <source>
        <dbReference type="ARBA" id="ARBA00022801"/>
    </source>
</evidence>
<dbReference type="SUPFAM" id="SSF48452">
    <property type="entry name" value="TPR-like"/>
    <property type="match status" value="1"/>
</dbReference>
<dbReference type="Pfam" id="PF01435">
    <property type="entry name" value="Peptidase_M48"/>
    <property type="match status" value="1"/>
</dbReference>
<evidence type="ECO:0000256" key="3">
    <source>
        <dbReference type="ARBA" id="ARBA00022723"/>
    </source>
</evidence>
<evidence type="ECO:0000256" key="6">
    <source>
        <dbReference type="ARBA" id="ARBA00023049"/>
    </source>
</evidence>
<dbReference type="PANTHER" id="PTHR22726">
    <property type="entry name" value="METALLOENDOPEPTIDASE OMA1"/>
    <property type="match status" value="1"/>
</dbReference>
<proteinExistence type="predicted"/>
<evidence type="ECO:0000256" key="2">
    <source>
        <dbReference type="ARBA" id="ARBA00022670"/>
    </source>
</evidence>
<dbReference type="Gene3D" id="1.25.40.10">
    <property type="entry name" value="Tetratricopeptide repeat domain"/>
    <property type="match status" value="1"/>
</dbReference>
<dbReference type="InterPro" id="IPR051156">
    <property type="entry name" value="Mito/Outer_Membr_Metalloprot"/>
</dbReference>
<dbReference type="EMBL" id="LO017727">
    <property type="protein sequence ID" value="CRH07687.1"/>
    <property type="molecule type" value="Genomic_DNA"/>
</dbReference>
<comment type="cofactor">
    <cofactor evidence="1">
        <name>Zn(2+)</name>
        <dbReference type="ChEBI" id="CHEBI:29105"/>
    </cofactor>
</comment>
<reference evidence="8" key="1">
    <citation type="submission" date="2015-04" db="EMBL/GenBank/DDBJ databases">
        <authorList>
            <person name="Syromyatnikov M.Y."/>
            <person name="Popov V.N."/>
        </authorList>
    </citation>
    <scope>NUCLEOTIDE SEQUENCE</scope>
    <source>
        <strain evidence="8">MO-1</strain>
    </source>
</reference>
<keyword evidence="5" id="KW-0862">Zinc</keyword>
<evidence type="ECO:0000259" key="7">
    <source>
        <dbReference type="Pfam" id="PF01435"/>
    </source>
</evidence>
<dbReference type="PANTHER" id="PTHR22726:SF1">
    <property type="entry name" value="METALLOENDOPEPTIDASE OMA1, MITOCHONDRIAL"/>
    <property type="match status" value="1"/>
</dbReference>
<feature type="domain" description="Peptidase M48" evidence="7">
    <location>
        <begin position="55"/>
        <end position="236"/>
    </location>
</feature>
<sequence length="475" mass="53367">MPLRSFSLSATPFWVAIVLLGLTMATPWSMPPAEAKKKQKEIRLVVDPEIQALISNLSKPLARAAGFASGRVQFHVILDSEINAFALPNQHIVLHSGLLLKADSYGEIAGVLAHELGHLAAWHHIKLRADFRTAAVQALIGSVAGIAVGLAGGGDAAGAFMLGGNALSRQQLLTAMRQKERQADQLAVDYMMRAGFAPEGVSDFFRKLHKLQRFSSLPPPYLVSHPMGLERLQTTQDYITQRRQGEIMPEVVWKPKQQQALARIRAKLEAGTAKDPHTYIQEARYQLSHHFPDPHEKFALRYGIALAQYYAGQLAEAKRGMERLLKASPNDPFILREVGLILLDQDRPADAEQSFRTALAHHDSHPDLHYRLAFALKEQNKLAAAARRLYRMNKTFPNQVKGLYLLGVVEGKRGNLAQSHLALARYEERMLRFKRAKWHLKEALKKLPKAHSLRHLIKQRQQGIAEMEEERKKLQ</sequence>
<dbReference type="GO" id="GO:0051603">
    <property type="term" value="P:proteolysis involved in protein catabolic process"/>
    <property type="evidence" value="ECO:0007669"/>
    <property type="project" value="TreeGrafter"/>
</dbReference>
<evidence type="ECO:0000256" key="1">
    <source>
        <dbReference type="ARBA" id="ARBA00001947"/>
    </source>
</evidence>
<protein>
    <submittedName>
        <fullName evidence="8">Putative TPR repeat-containing protein. Peptidase M48, Ste24p</fullName>
    </submittedName>
</protein>
<dbReference type="AlphaFoldDB" id="A0A1S7LNI2"/>
<organism evidence="8">
    <name type="scientific">Magnetococcus massalia (strain MO-1)</name>
    <dbReference type="NCBI Taxonomy" id="451514"/>
    <lineage>
        <taxon>Bacteria</taxon>
        <taxon>Pseudomonadati</taxon>
        <taxon>Pseudomonadota</taxon>
        <taxon>Magnetococcia</taxon>
        <taxon>Magnetococcales</taxon>
        <taxon>Magnetococcaceae</taxon>
        <taxon>Magnetococcus</taxon>
    </lineage>
</organism>
<dbReference type="InterPro" id="IPR001915">
    <property type="entry name" value="Peptidase_M48"/>
</dbReference>
<dbReference type="Gene3D" id="3.30.2010.10">
    <property type="entry name" value="Metalloproteases ('zincins'), catalytic domain"/>
    <property type="match status" value="1"/>
</dbReference>
<gene>
    <name evidence="8" type="ORF">MAGMO_3551</name>
</gene>
<dbReference type="Pfam" id="PF14559">
    <property type="entry name" value="TPR_19"/>
    <property type="match status" value="1"/>
</dbReference>
<evidence type="ECO:0000256" key="5">
    <source>
        <dbReference type="ARBA" id="ARBA00022833"/>
    </source>
</evidence>
<dbReference type="GO" id="GO:0016020">
    <property type="term" value="C:membrane"/>
    <property type="evidence" value="ECO:0007669"/>
    <property type="project" value="TreeGrafter"/>
</dbReference>
<keyword evidence="6" id="KW-0482">Metalloprotease</keyword>
<evidence type="ECO:0000313" key="8">
    <source>
        <dbReference type="EMBL" id="CRH07687.1"/>
    </source>
</evidence>
<keyword evidence="2" id="KW-0645">Protease</keyword>